<evidence type="ECO:0000313" key="1">
    <source>
        <dbReference type="EMBL" id="XDQ43276.1"/>
    </source>
</evidence>
<reference evidence="1" key="1">
    <citation type="submission" date="2024-07" db="EMBL/GenBank/DDBJ databases">
        <authorList>
            <person name="Yu S.T."/>
        </authorList>
    </citation>
    <scope>NUCLEOTIDE SEQUENCE</scope>
    <source>
        <strain evidence="1">R39</strain>
    </source>
</reference>
<dbReference type="SUPFAM" id="SSF103642">
    <property type="entry name" value="Sec-C motif"/>
    <property type="match status" value="1"/>
</dbReference>
<dbReference type="Gene3D" id="3.10.450.50">
    <property type="match status" value="1"/>
</dbReference>
<proteinExistence type="predicted"/>
<dbReference type="RefSeq" id="WP_369222442.1">
    <property type="nucleotide sequence ID" value="NZ_CP163441.1"/>
</dbReference>
<accession>A0AB39QKL4</accession>
<gene>
    <name evidence="1" type="ORF">AB5J52_13990</name>
</gene>
<sequence>MATTRTFLSDTDLDTLMGALCAEGLPVATLDQIDAANQEAAQIGRTLATQVVADGGHAFLGTPGTDGARLRRMLRPRLRMVLAAFSSGAARLCPHTDQIRPHLLVCDPPALSCMKPACLAAASAERERIGLQWDHQCDACGRRTQTLTPYLLALGPLTISGHLCDSCSRDTATATLDAAESVQALSRKAPCPCGSGRRFKRCHGSTRATA</sequence>
<dbReference type="EMBL" id="CP163441">
    <property type="protein sequence ID" value="XDQ43276.1"/>
    <property type="molecule type" value="Genomic_DNA"/>
</dbReference>
<name>A0AB39QKL4_9ACTN</name>
<dbReference type="Pfam" id="PF02810">
    <property type="entry name" value="SEC-C"/>
    <property type="match status" value="1"/>
</dbReference>
<organism evidence="1">
    <name type="scientific">Streptomyces sp. R39</name>
    <dbReference type="NCBI Taxonomy" id="3238631"/>
    <lineage>
        <taxon>Bacteria</taxon>
        <taxon>Bacillati</taxon>
        <taxon>Actinomycetota</taxon>
        <taxon>Actinomycetes</taxon>
        <taxon>Kitasatosporales</taxon>
        <taxon>Streptomycetaceae</taxon>
        <taxon>Streptomyces</taxon>
    </lineage>
</organism>
<protein>
    <submittedName>
        <fullName evidence="1">SEC-C metal-binding domain-containing protein</fullName>
    </submittedName>
</protein>
<dbReference type="AlphaFoldDB" id="A0AB39QKL4"/>
<dbReference type="InterPro" id="IPR004027">
    <property type="entry name" value="SEC_C_motif"/>
</dbReference>